<evidence type="ECO:0000313" key="14">
    <source>
        <dbReference type="Proteomes" id="UP001221142"/>
    </source>
</evidence>
<evidence type="ECO:0000256" key="1">
    <source>
        <dbReference type="ARBA" id="ARBA00004613"/>
    </source>
</evidence>
<organism evidence="13 14">
    <name type="scientific">Roridomyces roridus</name>
    <dbReference type="NCBI Taxonomy" id="1738132"/>
    <lineage>
        <taxon>Eukaryota</taxon>
        <taxon>Fungi</taxon>
        <taxon>Dikarya</taxon>
        <taxon>Basidiomycota</taxon>
        <taxon>Agaricomycotina</taxon>
        <taxon>Agaricomycetes</taxon>
        <taxon>Agaricomycetidae</taxon>
        <taxon>Agaricales</taxon>
        <taxon>Marasmiineae</taxon>
        <taxon>Mycenaceae</taxon>
        <taxon>Roridomyces</taxon>
    </lineage>
</organism>
<dbReference type="InterPro" id="IPR011150">
    <property type="entry name" value="Cutinase_monf"/>
</dbReference>
<gene>
    <name evidence="13" type="ORF">FB45DRAFT_1030072</name>
</gene>
<reference evidence="13" key="1">
    <citation type="submission" date="2023-03" db="EMBL/GenBank/DDBJ databases">
        <title>Massive genome expansion in bonnet fungi (Mycena s.s.) driven by repeated elements and novel gene families across ecological guilds.</title>
        <authorList>
            <consortium name="Lawrence Berkeley National Laboratory"/>
            <person name="Harder C.B."/>
            <person name="Miyauchi S."/>
            <person name="Viragh M."/>
            <person name="Kuo A."/>
            <person name="Thoen E."/>
            <person name="Andreopoulos B."/>
            <person name="Lu D."/>
            <person name="Skrede I."/>
            <person name="Drula E."/>
            <person name="Henrissat B."/>
            <person name="Morin E."/>
            <person name="Kohler A."/>
            <person name="Barry K."/>
            <person name="LaButti K."/>
            <person name="Morin E."/>
            <person name="Salamov A."/>
            <person name="Lipzen A."/>
            <person name="Mereny Z."/>
            <person name="Hegedus B."/>
            <person name="Baldrian P."/>
            <person name="Stursova M."/>
            <person name="Weitz H."/>
            <person name="Taylor A."/>
            <person name="Grigoriev I.V."/>
            <person name="Nagy L.G."/>
            <person name="Martin F."/>
            <person name="Kauserud H."/>
        </authorList>
    </citation>
    <scope>NUCLEOTIDE SEQUENCE</scope>
    <source>
        <strain evidence="13">9284</strain>
    </source>
</reference>
<keyword evidence="8 11" id="KW-1015">Disulfide bond</keyword>
<evidence type="ECO:0000256" key="6">
    <source>
        <dbReference type="ARBA" id="ARBA00022729"/>
    </source>
</evidence>
<feature type="disulfide bond" evidence="11">
    <location>
        <begin position="160"/>
        <end position="167"/>
    </location>
</feature>
<evidence type="ECO:0000256" key="4">
    <source>
        <dbReference type="ARBA" id="ARBA00022487"/>
    </source>
</evidence>
<dbReference type="PANTHER" id="PTHR48250:SF1">
    <property type="entry name" value="CUTINASE"/>
    <property type="match status" value="1"/>
</dbReference>
<evidence type="ECO:0000256" key="9">
    <source>
        <dbReference type="ARBA" id="ARBA00034045"/>
    </source>
</evidence>
<feature type="active site" evidence="10">
    <location>
        <position position="164"/>
    </location>
</feature>
<dbReference type="Gene3D" id="3.40.50.1820">
    <property type="entry name" value="alpha/beta hydrolase"/>
    <property type="match status" value="1"/>
</dbReference>
<keyword evidence="14" id="KW-1185">Reference proteome</keyword>
<dbReference type="InterPro" id="IPR043579">
    <property type="entry name" value="CUTINASE_2"/>
</dbReference>
<protein>
    <recommendedName>
        <fullName evidence="3">cutinase</fullName>
        <ecNumber evidence="3">3.1.1.74</ecNumber>
    </recommendedName>
</protein>
<dbReference type="InterPro" id="IPR029058">
    <property type="entry name" value="AB_hydrolase_fold"/>
</dbReference>
<dbReference type="EC" id="3.1.1.74" evidence="3"/>
<evidence type="ECO:0000256" key="2">
    <source>
        <dbReference type="ARBA" id="ARBA00007534"/>
    </source>
</evidence>
<sequence>MFRALALVTLALTVFATPVAEKRQSCADVIVFFARGTTETAPIGTIVGPPLEAALSAQLGSKTLSFNGVDYPADVAGFLEGGDPAGSTTMAQDLTNAASSCPSAALITVGYSQGAQLVHNSAKQISSSVASRIKAAVTFGDPDNGQQVQGVASNNFDLICHVGDDICAGGDEILEPHLTYGMDTPAAAAFIVARV</sequence>
<keyword evidence="4" id="KW-0719">Serine esterase</keyword>
<feature type="active site" description="Nucleophile" evidence="10">
    <location>
        <position position="112"/>
    </location>
</feature>
<comment type="caution">
    <text evidence="13">The sequence shown here is derived from an EMBL/GenBank/DDBJ whole genome shotgun (WGS) entry which is preliminary data.</text>
</comment>
<evidence type="ECO:0000256" key="5">
    <source>
        <dbReference type="ARBA" id="ARBA00022525"/>
    </source>
</evidence>
<keyword evidence="6 12" id="KW-0732">Signal</keyword>
<feature type="signal peptide" evidence="12">
    <location>
        <begin position="1"/>
        <end position="16"/>
    </location>
</feature>
<dbReference type="GO" id="GO:0005576">
    <property type="term" value="C:extracellular region"/>
    <property type="evidence" value="ECO:0007669"/>
    <property type="project" value="UniProtKB-SubCell"/>
</dbReference>
<dbReference type="InterPro" id="IPR000675">
    <property type="entry name" value="Cutinase/axe"/>
</dbReference>
<evidence type="ECO:0000256" key="11">
    <source>
        <dbReference type="PIRSR" id="PIRSR611150-2"/>
    </source>
</evidence>
<evidence type="ECO:0000256" key="3">
    <source>
        <dbReference type="ARBA" id="ARBA00013095"/>
    </source>
</evidence>
<dbReference type="GO" id="GO:0050525">
    <property type="term" value="F:cutinase activity"/>
    <property type="evidence" value="ECO:0007669"/>
    <property type="project" value="UniProtKB-EC"/>
</dbReference>
<evidence type="ECO:0000256" key="8">
    <source>
        <dbReference type="ARBA" id="ARBA00023157"/>
    </source>
</evidence>
<evidence type="ECO:0000256" key="12">
    <source>
        <dbReference type="SAM" id="SignalP"/>
    </source>
</evidence>
<dbReference type="Proteomes" id="UP001221142">
    <property type="component" value="Unassembled WGS sequence"/>
</dbReference>
<feature type="disulfide bond" evidence="11">
    <location>
        <begin position="26"/>
        <end position="101"/>
    </location>
</feature>
<comment type="catalytic activity">
    <reaction evidence="9">
        <text>cutin + H2O = cutin monomers.</text>
        <dbReference type="EC" id="3.1.1.74"/>
    </reaction>
</comment>
<dbReference type="Pfam" id="PF01083">
    <property type="entry name" value="Cutinase"/>
    <property type="match status" value="1"/>
</dbReference>
<feature type="active site" description="Proton donor/acceptor" evidence="10">
    <location>
        <position position="177"/>
    </location>
</feature>
<evidence type="ECO:0000256" key="10">
    <source>
        <dbReference type="PIRSR" id="PIRSR611150-1"/>
    </source>
</evidence>
<dbReference type="AlphaFoldDB" id="A0AAD7FI69"/>
<accession>A0AAD7FI69</accession>
<proteinExistence type="inferred from homology"/>
<name>A0AAD7FI69_9AGAR</name>
<dbReference type="SUPFAM" id="SSF53474">
    <property type="entry name" value="alpha/beta-Hydrolases"/>
    <property type="match status" value="1"/>
</dbReference>
<comment type="similarity">
    <text evidence="2">Belongs to the cutinase family.</text>
</comment>
<dbReference type="PROSITE" id="PS00931">
    <property type="entry name" value="CUTINASE_2"/>
    <property type="match status" value="1"/>
</dbReference>
<comment type="subcellular location">
    <subcellularLocation>
        <location evidence="1">Secreted</location>
    </subcellularLocation>
</comment>
<dbReference type="SMART" id="SM01110">
    <property type="entry name" value="Cutinase"/>
    <property type="match status" value="1"/>
</dbReference>
<keyword evidence="5" id="KW-0964">Secreted</keyword>
<evidence type="ECO:0000313" key="13">
    <source>
        <dbReference type="EMBL" id="KAJ7625736.1"/>
    </source>
</evidence>
<dbReference type="EMBL" id="JARKIF010000012">
    <property type="protein sequence ID" value="KAJ7625736.1"/>
    <property type="molecule type" value="Genomic_DNA"/>
</dbReference>
<evidence type="ECO:0000256" key="7">
    <source>
        <dbReference type="ARBA" id="ARBA00022801"/>
    </source>
</evidence>
<dbReference type="GO" id="GO:0016052">
    <property type="term" value="P:carbohydrate catabolic process"/>
    <property type="evidence" value="ECO:0007669"/>
    <property type="project" value="TreeGrafter"/>
</dbReference>
<dbReference type="PRINTS" id="PR00129">
    <property type="entry name" value="CUTINASE"/>
</dbReference>
<dbReference type="PANTHER" id="PTHR48250">
    <property type="entry name" value="CUTINASE 2-RELATED"/>
    <property type="match status" value="1"/>
</dbReference>
<feature type="chain" id="PRO_5042280060" description="cutinase" evidence="12">
    <location>
        <begin position="17"/>
        <end position="195"/>
    </location>
</feature>
<keyword evidence="7" id="KW-0378">Hydrolase</keyword>